<reference evidence="1" key="1">
    <citation type="submission" date="2014-05" db="EMBL/GenBank/DDBJ databases">
        <authorList>
            <person name="Chronopoulou M."/>
        </authorList>
    </citation>
    <scope>NUCLEOTIDE SEQUENCE</scope>
    <source>
        <tissue evidence="1">Whole organism</tissue>
    </source>
</reference>
<proteinExistence type="predicted"/>
<evidence type="ECO:0000313" key="1">
    <source>
        <dbReference type="EMBL" id="CDW29185.1"/>
    </source>
</evidence>
<feature type="non-terminal residue" evidence="1">
    <location>
        <position position="1"/>
    </location>
</feature>
<name>A0A0K2TTN7_LEPSM</name>
<accession>A0A0K2TTN7</accession>
<sequence>ASLSEWTECGTPNLKTHLAKVLGIDLALVSIIRSASVHLYALKLLWFPNTIRRTFLKSFNLYSKLREYLDWGSLTTSSRNGNA</sequence>
<protein>
    <submittedName>
        <fullName evidence="1">Uncharacterized protein</fullName>
    </submittedName>
</protein>
<dbReference type="AlphaFoldDB" id="A0A0K2TTN7"/>
<dbReference type="EMBL" id="HACA01011824">
    <property type="protein sequence ID" value="CDW29185.1"/>
    <property type="molecule type" value="Transcribed_RNA"/>
</dbReference>
<organism evidence="1">
    <name type="scientific">Lepeophtheirus salmonis</name>
    <name type="common">Salmon louse</name>
    <name type="synonym">Caligus salmonis</name>
    <dbReference type="NCBI Taxonomy" id="72036"/>
    <lineage>
        <taxon>Eukaryota</taxon>
        <taxon>Metazoa</taxon>
        <taxon>Ecdysozoa</taxon>
        <taxon>Arthropoda</taxon>
        <taxon>Crustacea</taxon>
        <taxon>Multicrustacea</taxon>
        <taxon>Hexanauplia</taxon>
        <taxon>Copepoda</taxon>
        <taxon>Siphonostomatoida</taxon>
        <taxon>Caligidae</taxon>
        <taxon>Lepeophtheirus</taxon>
    </lineage>
</organism>